<name>A0AAJ4W5M9_MYRPR</name>
<dbReference type="Proteomes" id="UP000183496">
    <property type="component" value="Unassembled WGS sequence"/>
</dbReference>
<dbReference type="Pfam" id="PF08239">
    <property type="entry name" value="SH3_3"/>
    <property type="match status" value="1"/>
</dbReference>
<keyword evidence="4" id="KW-1185">Reference proteome</keyword>
<reference evidence="3 4" key="1">
    <citation type="submission" date="2016-10" db="EMBL/GenBank/DDBJ databases">
        <authorList>
            <person name="Varghese N."/>
            <person name="Submissions S."/>
        </authorList>
    </citation>
    <scope>NUCLEOTIDE SEQUENCE [LARGE SCALE GENOMIC DNA]</scope>
    <source>
        <strain evidence="4">DSM 19823 / KCTC 23066 / CCTCC M 208030 / D25</strain>
    </source>
</reference>
<sequence length="392" mass="43709">MKQTIGILCFLVSAYALGQSQLYVTTPTVAYSDANGTTQIGVYTRGAYLNNVDKVNNDVFKVTNELLGTAYILDTDHLKEVLSAEDSTEASPSPIIDFDDYYGSPHLFTVVGGLKVRTAPNHQSETTGVLYNGTPVGIDYFPYDKEAWVKINFNEGQGYIPVKYLGKRPNLNNLITSYKKATEPKEQKRFIQRIIELGWNSNDDDNAKALLVFADYADKNSQPERATIARLQAEVLKAIPDEGIYDKTLDLVTKKLIGFTLNNVIEPKKGFSLATLEKTFGKVKESYSNLEDCALDNYESNIIFNTAECIGHDVNKTYTLRIVEMGNGAGFKINNNILNENTTETEFLKTGKGLINTILNTEKAYQIPAGDSAYRFTFKEGKLSKVELIYFC</sequence>
<feature type="signal peptide" evidence="1">
    <location>
        <begin position="1"/>
        <end position="18"/>
    </location>
</feature>
<comment type="caution">
    <text evidence="3">The sequence shown here is derived from an EMBL/GenBank/DDBJ whole genome shotgun (WGS) entry which is preliminary data.</text>
</comment>
<evidence type="ECO:0000256" key="1">
    <source>
        <dbReference type="SAM" id="SignalP"/>
    </source>
</evidence>
<feature type="chain" id="PRO_5042520914" evidence="1">
    <location>
        <begin position="19"/>
        <end position="392"/>
    </location>
</feature>
<evidence type="ECO:0000313" key="4">
    <source>
        <dbReference type="Proteomes" id="UP000183496"/>
    </source>
</evidence>
<dbReference type="AlphaFoldDB" id="A0AAJ4W5M9"/>
<feature type="domain" description="SH3b" evidence="2">
    <location>
        <begin position="112"/>
        <end position="165"/>
    </location>
</feature>
<evidence type="ECO:0000259" key="2">
    <source>
        <dbReference type="Pfam" id="PF08239"/>
    </source>
</evidence>
<dbReference type="KEGG" id="mpw:MPR_1053"/>
<evidence type="ECO:0000313" key="3">
    <source>
        <dbReference type="EMBL" id="SER28728.1"/>
    </source>
</evidence>
<dbReference type="InterPro" id="IPR003646">
    <property type="entry name" value="SH3-like_bac-type"/>
</dbReference>
<gene>
    <name evidence="3" type="ORF">SAMN04488089_11262</name>
</gene>
<dbReference type="Gene3D" id="2.30.30.40">
    <property type="entry name" value="SH3 Domains"/>
    <property type="match status" value="1"/>
</dbReference>
<proteinExistence type="predicted"/>
<accession>A0AAJ4W5M9</accession>
<dbReference type="EMBL" id="FOFY01000012">
    <property type="protein sequence ID" value="SER28728.1"/>
    <property type="molecule type" value="Genomic_DNA"/>
</dbReference>
<protein>
    <submittedName>
        <fullName evidence="3">SH3 domain-containing protein</fullName>
    </submittedName>
</protein>
<organism evidence="3 4">
    <name type="scientific">Myroides profundi</name>
    <dbReference type="NCBI Taxonomy" id="480520"/>
    <lineage>
        <taxon>Bacteria</taxon>
        <taxon>Pseudomonadati</taxon>
        <taxon>Bacteroidota</taxon>
        <taxon>Flavobacteriia</taxon>
        <taxon>Flavobacteriales</taxon>
        <taxon>Flavobacteriaceae</taxon>
        <taxon>Myroides</taxon>
    </lineage>
</organism>
<dbReference type="RefSeq" id="WP_041889903.1">
    <property type="nucleotide sequence ID" value="NZ_CP010817.1"/>
</dbReference>
<keyword evidence="1" id="KW-0732">Signal</keyword>